<dbReference type="GO" id="GO:0002949">
    <property type="term" value="P:tRNA threonylcarbamoyladenosine modification"/>
    <property type="evidence" value="ECO:0007669"/>
    <property type="project" value="InterPro"/>
</dbReference>
<dbReference type="Pfam" id="PF00814">
    <property type="entry name" value="TsaD"/>
    <property type="match status" value="1"/>
</dbReference>
<dbReference type="PANTHER" id="PTHR11735">
    <property type="entry name" value="TRNA N6-ADENOSINE THREONYLCARBAMOYLTRANSFERASE"/>
    <property type="match status" value="1"/>
</dbReference>
<name>A0A0W1AMC3_9GAMM</name>
<dbReference type="CDD" id="cd24032">
    <property type="entry name" value="ASKHA_NBD_TsaB"/>
    <property type="match status" value="1"/>
</dbReference>
<dbReference type="PATRIC" id="fig|66969.6.peg.656"/>
<dbReference type="Gene3D" id="3.30.420.40">
    <property type="match status" value="2"/>
</dbReference>
<reference evidence="5 6" key="1">
    <citation type="submission" date="2015-11" db="EMBL/GenBank/DDBJ databases">
        <title>Genomic analysis of 38 Legionella species identifies large and diverse effector repertoires.</title>
        <authorList>
            <person name="Burstein D."/>
            <person name="Amaro F."/>
            <person name="Zusman T."/>
            <person name="Lifshitz Z."/>
            <person name="Cohen O."/>
            <person name="Gilbert J.A."/>
            <person name="Pupko T."/>
            <person name="Shuman H.A."/>
            <person name="Segal G."/>
        </authorList>
    </citation>
    <scope>NUCLEOTIDE SEQUENCE [LARGE SCALE GENOMIC DNA]</scope>
    <source>
        <strain evidence="5 6">ATCC 51914</strain>
    </source>
</reference>
<proteinExistence type="inferred from homology"/>
<accession>A0A0W1AMC3</accession>
<gene>
    <name evidence="5" type="ORF">Lwal_0610</name>
</gene>
<comment type="caution">
    <text evidence="5">The sequence shown here is derived from an EMBL/GenBank/DDBJ whole genome shotgun (WGS) entry which is preliminary data.</text>
</comment>
<dbReference type="InterPro" id="IPR000905">
    <property type="entry name" value="Gcp-like_dom"/>
</dbReference>
<dbReference type="InterPro" id="IPR022496">
    <property type="entry name" value="T6A_TsaB"/>
</dbReference>
<protein>
    <recommendedName>
        <fullName evidence="2">tRNA threonylcarbamoyladenosine biosynthesis protein TsaB</fullName>
    </recommendedName>
    <alternativeName>
        <fullName evidence="3">t(6)A37 threonylcarbamoyladenosine biosynthesis protein TsaB</fullName>
    </alternativeName>
</protein>
<dbReference type="NCBIfam" id="TIGR03725">
    <property type="entry name" value="T6A_YeaZ"/>
    <property type="match status" value="1"/>
</dbReference>
<evidence type="ECO:0000313" key="5">
    <source>
        <dbReference type="EMBL" id="KTD82493.1"/>
    </source>
</evidence>
<dbReference type="AlphaFoldDB" id="A0A0W1AMC3"/>
<evidence type="ECO:0000259" key="4">
    <source>
        <dbReference type="Pfam" id="PF00814"/>
    </source>
</evidence>
<dbReference type="SUPFAM" id="SSF53067">
    <property type="entry name" value="Actin-like ATPase domain"/>
    <property type="match status" value="2"/>
</dbReference>
<dbReference type="Proteomes" id="UP000054729">
    <property type="component" value="Unassembled WGS sequence"/>
</dbReference>
<dbReference type="InterPro" id="IPR043129">
    <property type="entry name" value="ATPase_NBD"/>
</dbReference>
<dbReference type="OrthoDB" id="9809995at2"/>
<evidence type="ECO:0000313" key="6">
    <source>
        <dbReference type="Proteomes" id="UP000054729"/>
    </source>
</evidence>
<dbReference type="PANTHER" id="PTHR11735:SF11">
    <property type="entry name" value="TRNA THREONYLCARBAMOYLADENOSINE BIOSYNTHESIS PROTEIN TSAB"/>
    <property type="match status" value="1"/>
</dbReference>
<keyword evidence="6" id="KW-1185">Reference proteome</keyword>
<dbReference type="GO" id="GO:0005829">
    <property type="term" value="C:cytosol"/>
    <property type="evidence" value="ECO:0007669"/>
    <property type="project" value="TreeGrafter"/>
</dbReference>
<dbReference type="EMBL" id="LNZB01000011">
    <property type="protein sequence ID" value="KTD82493.1"/>
    <property type="molecule type" value="Genomic_DNA"/>
</dbReference>
<evidence type="ECO:0000256" key="3">
    <source>
        <dbReference type="ARBA" id="ARBA00032446"/>
    </source>
</evidence>
<dbReference type="STRING" id="66969.Lwal_0610"/>
<evidence type="ECO:0000256" key="1">
    <source>
        <dbReference type="ARBA" id="ARBA00010493"/>
    </source>
</evidence>
<organism evidence="5 6">
    <name type="scientific">Legionella waltersii</name>
    <dbReference type="NCBI Taxonomy" id="66969"/>
    <lineage>
        <taxon>Bacteria</taxon>
        <taxon>Pseudomonadati</taxon>
        <taxon>Pseudomonadota</taxon>
        <taxon>Gammaproteobacteria</taxon>
        <taxon>Legionellales</taxon>
        <taxon>Legionellaceae</taxon>
        <taxon>Legionella</taxon>
    </lineage>
</organism>
<feature type="domain" description="Gcp-like" evidence="4">
    <location>
        <begin position="31"/>
        <end position="127"/>
    </location>
</feature>
<evidence type="ECO:0000256" key="2">
    <source>
        <dbReference type="ARBA" id="ARBA00019012"/>
    </source>
</evidence>
<sequence length="222" mass="24396">MKSLAIDTSTEKASVALKIGNELISEEQDNQRTHAQFILPMIERLLARAEMPKSQLDRIIFGCGPGSFTGLRIACSIAKGLAYSNDIGLIPVSTLASIAWSVREIKQDDKLGVLSIIDARMQEVYWSYFPTGSYGASEAVNHVSCIQTVDEKQFVIAGVGIDLYWNEFSDHLRNKVIEKLTVFPQATSMISLAEHLSLEEISVDKAQPTYIRNQVTQGASGG</sequence>
<comment type="similarity">
    <text evidence="1">Belongs to the KAE1 / TsaD family. TsaB subfamily.</text>
</comment>